<name>A0A1S5YD67_9VIRU</name>
<organism evidence="2 3">
    <name type="scientific">Leptopilina boulardi filamentous virus</name>
    <dbReference type="NCBI Taxonomy" id="552509"/>
    <lineage>
        <taxon>Viruses</taxon>
        <taxon>Viruses incertae sedis</taxon>
        <taxon>Naldaviricetes</taxon>
        <taxon>Lefavirales</taxon>
        <taxon>Filamentoviridae</taxon>
        <taxon>Alphafilamentovirus</taxon>
        <taxon>Alphafilamentovirus leboulardi</taxon>
    </lineage>
</organism>
<keyword evidence="1" id="KW-0472">Membrane</keyword>
<reference evidence="2 3" key="1">
    <citation type="journal article" date="2016" name="Genome Biol. Evol.">
        <title>Genome Sequencing of the Behavior Manipulating Virus LbFV Reveals a Possible New Virus Family.</title>
        <authorList>
            <person name="Lepetit D."/>
            <person name="Gillet B."/>
            <person name="Hughes S."/>
            <person name="Kraaijeveld K."/>
            <person name="Varaldi J."/>
        </authorList>
    </citation>
    <scope>NUCLEOTIDE SEQUENCE [LARGE SCALE GENOMIC DNA]</scope>
    <source>
        <strain evidence="2">Valence Gotheron</strain>
    </source>
</reference>
<proteinExistence type="predicted"/>
<protein>
    <submittedName>
        <fullName evidence="2">Uncharacterized protein</fullName>
    </submittedName>
</protein>
<dbReference type="EMBL" id="KY009685">
    <property type="protein sequence ID" value="AQQ79946.1"/>
    <property type="molecule type" value="Genomic_DNA"/>
</dbReference>
<keyword evidence="3" id="KW-1185">Reference proteome</keyword>
<keyword evidence="1" id="KW-0812">Transmembrane</keyword>
<evidence type="ECO:0000313" key="2">
    <source>
        <dbReference type="EMBL" id="AQQ79946.1"/>
    </source>
</evidence>
<dbReference type="RefSeq" id="YP_009345630.1">
    <property type="nucleotide sequence ID" value="NC_033778.1"/>
</dbReference>
<dbReference type="KEGG" id="vg:31050503"/>
<feature type="transmembrane region" description="Helical" evidence="1">
    <location>
        <begin position="7"/>
        <end position="28"/>
    </location>
</feature>
<sequence>MKKKTCIFLYLKKNFFFIIFFFKHFIFFQKVEKKHTLWITPTTFSYISRVCSEIRLGKYIRKGGRYIQN</sequence>
<dbReference type="Proteomes" id="UP000203066">
    <property type="component" value="Segment"/>
</dbReference>
<evidence type="ECO:0000256" key="1">
    <source>
        <dbReference type="SAM" id="Phobius"/>
    </source>
</evidence>
<dbReference type="GeneID" id="31050503"/>
<gene>
    <name evidence="2" type="ORF">LbFV_ORF26</name>
</gene>
<accession>A0A1S5YD67</accession>
<evidence type="ECO:0000313" key="3">
    <source>
        <dbReference type="Proteomes" id="UP000203066"/>
    </source>
</evidence>
<keyword evidence="1" id="KW-1133">Transmembrane helix</keyword>